<dbReference type="InterPro" id="IPR036396">
    <property type="entry name" value="Cyt_P450_sf"/>
</dbReference>
<keyword evidence="5" id="KW-0503">Monooxygenase</keyword>
<sequence length="107" mass="12131">MVNFNSVPRDESTWGDPDIFRPDRFLDADGSVIVKKELIPFGIGRRNCMGEGLASMEIFLFLAALFQKFEFLPEKNGELTIMTPNVGFSRAAQARAIRRKKIGNIFF</sequence>
<dbReference type="GO" id="GO:0005506">
    <property type="term" value="F:iron ion binding"/>
    <property type="evidence" value="ECO:0007669"/>
    <property type="project" value="InterPro"/>
</dbReference>
<proteinExistence type="inferred from homology"/>
<dbReference type="AlphaFoldDB" id="A0AAV3ZDR8"/>
<evidence type="ECO:0000256" key="3">
    <source>
        <dbReference type="ARBA" id="ARBA00023004"/>
    </source>
</evidence>
<dbReference type="GO" id="GO:0020037">
    <property type="term" value="F:heme binding"/>
    <property type="evidence" value="ECO:0007669"/>
    <property type="project" value="InterPro"/>
</dbReference>
<evidence type="ECO:0000256" key="2">
    <source>
        <dbReference type="ARBA" id="ARBA00022723"/>
    </source>
</evidence>
<keyword evidence="7" id="KW-1185">Reference proteome</keyword>
<dbReference type="SUPFAM" id="SSF48264">
    <property type="entry name" value="Cytochrome P450"/>
    <property type="match status" value="1"/>
</dbReference>
<evidence type="ECO:0000256" key="1">
    <source>
        <dbReference type="ARBA" id="ARBA00010617"/>
    </source>
</evidence>
<dbReference type="PRINTS" id="PR00463">
    <property type="entry name" value="EP450I"/>
</dbReference>
<dbReference type="InterPro" id="IPR002401">
    <property type="entry name" value="Cyt_P450_E_grp-I"/>
</dbReference>
<dbReference type="EMBL" id="BLXT01002259">
    <property type="protein sequence ID" value="GFN92621.1"/>
    <property type="molecule type" value="Genomic_DNA"/>
</dbReference>
<dbReference type="PROSITE" id="PS00086">
    <property type="entry name" value="CYTOCHROME_P450"/>
    <property type="match status" value="1"/>
</dbReference>
<dbReference type="InterPro" id="IPR017972">
    <property type="entry name" value="Cyt_P450_CS"/>
</dbReference>
<dbReference type="GO" id="GO:0006805">
    <property type="term" value="P:xenobiotic metabolic process"/>
    <property type="evidence" value="ECO:0007669"/>
    <property type="project" value="TreeGrafter"/>
</dbReference>
<name>A0AAV3ZDR8_9GAST</name>
<dbReference type="InterPro" id="IPR001128">
    <property type="entry name" value="Cyt_P450"/>
</dbReference>
<feature type="binding site" description="axial binding residue" evidence="4">
    <location>
        <position position="48"/>
    </location>
    <ligand>
        <name>heme</name>
        <dbReference type="ChEBI" id="CHEBI:30413"/>
    </ligand>
    <ligandPart>
        <name>Fe</name>
        <dbReference type="ChEBI" id="CHEBI:18248"/>
    </ligandPart>
</feature>
<dbReference type="GO" id="GO:0005737">
    <property type="term" value="C:cytoplasm"/>
    <property type="evidence" value="ECO:0007669"/>
    <property type="project" value="TreeGrafter"/>
</dbReference>
<gene>
    <name evidence="6" type="ORF">PoB_001912700</name>
</gene>
<dbReference type="PANTHER" id="PTHR24300:SF375">
    <property type="entry name" value="CYTOCHROME P450 FAMILY"/>
    <property type="match status" value="1"/>
</dbReference>
<keyword evidence="2 4" id="KW-0479">Metal-binding</keyword>
<dbReference type="GO" id="GO:0016712">
    <property type="term" value="F:oxidoreductase activity, acting on paired donors, with incorporation or reduction of molecular oxygen, reduced flavin or flavoprotein as one donor, and incorporation of one atom of oxygen"/>
    <property type="evidence" value="ECO:0007669"/>
    <property type="project" value="TreeGrafter"/>
</dbReference>
<evidence type="ECO:0000256" key="5">
    <source>
        <dbReference type="RuleBase" id="RU000461"/>
    </source>
</evidence>
<accession>A0AAV3ZDR8</accession>
<evidence type="ECO:0000256" key="4">
    <source>
        <dbReference type="PIRSR" id="PIRSR602401-1"/>
    </source>
</evidence>
<keyword evidence="3 4" id="KW-0408">Iron</keyword>
<comment type="cofactor">
    <cofactor evidence="4">
        <name>heme</name>
        <dbReference type="ChEBI" id="CHEBI:30413"/>
    </cofactor>
</comment>
<keyword evidence="4 5" id="KW-0349">Heme</keyword>
<evidence type="ECO:0000313" key="7">
    <source>
        <dbReference type="Proteomes" id="UP000735302"/>
    </source>
</evidence>
<protein>
    <submittedName>
        <fullName evidence="6">Cytochrome p450 2u1</fullName>
    </submittedName>
</protein>
<comment type="caution">
    <text evidence="6">The sequence shown here is derived from an EMBL/GenBank/DDBJ whole genome shotgun (WGS) entry which is preliminary data.</text>
</comment>
<dbReference type="Gene3D" id="1.10.630.10">
    <property type="entry name" value="Cytochrome P450"/>
    <property type="match status" value="1"/>
</dbReference>
<dbReference type="PANTHER" id="PTHR24300">
    <property type="entry name" value="CYTOCHROME P450 508A4-RELATED"/>
    <property type="match status" value="1"/>
</dbReference>
<dbReference type="InterPro" id="IPR050182">
    <property type="entry name" value="Cytochrome_P450_fam2"/>
</dbReference>
<evidence type="ECO:0000313" key="6">
    <source>
        <dbReference type="EMBL" id="GFN92621.1"/>
    </source>
</evidence>
<reference evidence="6 7" key="1">
    <citation type="journal article" date="2021" name="Elife">
        <title>Chloroplast acquisition without the gene transfer in kleptoplastic sea slugs, Plakobranchus ocellatus.</title>
        <authorList>
            <person name="Maeda T."/>
            <person name="Takahashi S."/>
            <person name="Yoshida T."/>
            <person name="Shimamura S."/>
            <person name="Takaki Y."/>
            <person name="Nagai Y."/>
            <person name="Toyoda A."/>
            <person name="Suzuki Y."/>
            <person name="Arimoto A."/>
            <person name="Ishii H."/>
            <person name="Satoh N."/>
            <person name="Nishiyama T."/>
            <person name="Hasebe M."/>
            <person name="Maruyama T."/>
            <person name="Minagawa J."/>
            <person name="Obokata J."/>
            <person name="Shigenobu S."/>
        </authorList>
    </citation>
    <scope>NUCLEOTIDE SEQUENCE [LARGE SCALE GENOMIC DNA]</scope>
</reference>
<keyword evidence="5" id="KW-0560">Oxidoreductase</keyword>
<dbReference type="Proteomes" id="UP000735302">
    <property type="component" value="Unassembled WGS sequence"/>
</dbReference>
<dbReference type="Pfam" id="PF00067">
    <property type="entry name" value="p450"/>
    <property type="match status" value="1"/>
</dbReference>
<comment type="similarity">
    <text evidence="1 5">Belongs to the cytochrome P450 family.</text>
</comment>
<dbReference type="GO" id="GO:0006082">
    <property type="term" value="P:organic acid metabolic process"/>
    <property type="evidence" value="ECO:0007669"/>
    <property type="project" value="TreeGrafter"/>
</dbReference>
<organism evidence="6 7">
    <name type="scientific">Plakobranchus ocellatus</name>
    <dbReference type="NCBI Taxonomy" id="259542"/>
    <lineage>
        <taxon>Eukaryota</taxon>
        <taxon>Metazoa</taxon>
        <taxon>Spiralia</taxon>
        <taxon>Lophotrochozoa</taxon>
        <taxon>Mollusca</taxon>
        <taxon>Gastropoda</taxon>
        <taxon>Heterobranchia</taxon>
        <taxon>Euthyneura</taxon>
        <taxon>Panpulmonata</taxon>
        <taxon>Sacoglossa</taxon>
        <taxon>Placobranchoidea</taxon>
        <taxon>Plakobranchidae</taxon>
        <taxon>Plakobranchus</taxon>
    </lineage>
</organism>